<dbReference type="GeneID" id="75691927"/>
<dbReference type="KEGG" id="vg:75691927"/>
<proteinExistence type="predicted"/>
<organism evidence="1 2">
    <name type="scientific">uncultured phage cr18_1</name>
    <dbReference type="NCBI Taxonomy" id="2986407"/>
    <lineage>
        <taxon>Viruses</taxon>
        <taxon>Duplodnaviria</taxon>
        <taxon>Heunggongvirae</taxon>
        <taxon>Uroviricota</taxon>
        <taxon>Caudoviricetes</taxon>
        <taxon>Crassvirales</taxon>
        <taxon>Steigviridae</taxon>
        <taxon>Asinivirinae</taxon>
        <taxon>Lebriduvirus</taxon>
        <taxon>Lebriduvirus gastrointestinalis</taxon>
    </lineage>
</organism>
<dbReference type="EMBL" id="MZ130485">
    <property type="protein sequence ID" value="QWM90070.1"/>
    <property type="molecule type" value="Genomic_DNA"/>
</dbReference>
<keyword evidence="2" id="KW-1185">Reference proteome</keyword>
<evidence type="ECO:0000313" key="2">
    <source>
        <dbReference type="Proteomes" id="UP000827799"/>
    </source>
</evidence>
<protein>
    <submittedName>
        <fullName evidence="1">Uncharacterized protein</fullName>
    </submittedName>
</protein>
<gene>
    <name evidence="1" type="primary">gp_22735</name>
</gene>
<reference evidence="1 2" key="1">
    <citation type="submission" date="2021-04" db="EMBL/GenBank/DDBJ databases">
        <authorList>
            <person name="Shkoporov A.N."/>
            <person name="Stockdale S.R."/>
            <person name="Guerin E."/>
            <person name="Ross R.P."/>
            <person name="Hill C."/>
        </authorList>
    </citation>
    <scope>NUCLEOTIDE SEQUENCE [LARGE SCALE GENOMIC DNA]</scope>
    <source>
        <strain evidence="2">cr18_1</strain>
    </source>
</reference>
<dbReference type="Proteomes" id="UP000827799">
    <property type="component" value="Segment"/>
</dbReference>
<dbReference type="PROSITE" id="PS51257">
    <property type="entry name" value="PROKAR_LIPOPROTEIN"/>
    <property type="match status" value="1"/>
</dbReference>
<name>A0AAE7V303_9CAUD</name>
<accession>A0AAE7V303</accession>
<sequence length="69" mass="7545">MKNKFVKGLLAAFMVMTTVLLSSCERIDAGCEGIKVNLYGDDKGVGDVALVTGRVFYNDSQESNLKQVR</sequence>
<dbReference type="RefSeq" id="YP_010359642.1">
    <property type="nucleotide sequence ID" value="NC_062775.1"/>
</dbReference>
<evidence type="ECO:0000313" key="1">
    <source>
        <dbReference type="EMBL" id="QWM90070.1"/>
    </source>
</evidence>